<dbReference type="Proteomes" id="UP000433577">
    <property type="component" value="Chromosome 1"/>
</dbReference>
<protein>
    <recommendedName>
        <fullName evidence="8">Protein nucleotidyltransferase YdiU</fullName>
        <ecNumber evidence="8">2.7.7.-</ecNumber>
    </recommendedName>
    <alternativeName>
        <fullName evidence="8">Protein adenylyltransferase YdiU</fullName>
        <ecNumber evidence="8">2.7.7.108</ecNumber>
    </alternativeName>
    <alternativeName>
        <fullName evidence="8">Protein uridylyltransferase YdiU</fullName>
        <ecNumber evidence="8">2.7.7.-</ecNumber>
    </alternativeName>
</protein>
<comment type="cofactor">
    <cofactor evidence="8">
        <name>Mg(2+)</name>
        <dbReference type="ChEBI" id="CHEBI:18420"/>
    </cofactor>
    <cofactor evidence="8">
        <name>Mn(2+)</name>
        <dbReference type="ChEBI" id="CHEBI:29035"/>
    </cofactor>
</comment>
<evidence type="ECO:0000256" key="2">
    <source>
        <dbReference type="ARBA" id="ARBA00022679"/>
    </source>
</evidence>
<dbReference type="RefSeq" id="WP_158950089.1">
    <property type="nucleotide sequence ID" value="NZ_CP046913.1"/>
</dbReference>
<feature type="binding site" evidence="8">
    <location>
        <position position="128"/>
    </location>
    <ligand>
        <name>ATP</name>
        <dbReference type="ChEBI" id="CHEBI:30616"/>
    </ligand>
</feature>
<dbReference type="Pfam" id="PF02696">
    <property type="entry name" value="SelO"/>
    <property type="match status" value="1"/>
</dbReference>
<dbReference type="OrthoDB" id="9776281at2"/>
<feature type="region of interest" description="Disordered" evidence="9">
    <location>
        <begin position="1"/>
        <end position="21"/>
    </location>
</feature>
<keyword evidence="6 8" id="KW-0067">ATP-binding</keyword>
<feature type="binding site" evidence="8">
    <location>
        <position position="125"/>
    </location>
    <ligand>
        <name>ATP</name>
        <dbReference type="ChEBI" id="CHEBI:30616"/>
    </ligand>
</feature>
<accession>A0A7Z2JFT9</accession>
<dbReference type="InterPro" id="IPR003846">
    <property type="entry name" value="SelO"/>
</dbReference>
<evidence type="ECO:0000313" key="10">
    <source>
        <dbReference type="EMBL" id="QGZ61505.1"/>
    </source>
</evidence>
<evidence type="ECO:0000256" key="7">
    <source>
        <dbReference type="ARBA" id="ARBA00022842"/>
    </source>
</evidence>
<comment type="catalytic activity">
    <reaction evidence="8">
        <text>L-tyrosyl-[protein] + UTP = O-(5'-uridylyl)-L-tyrosyl-[protein] + diphosphate</text>
        <dbReference type="Rhea" id="RHEA:83887"/>
        <dbReference type="Rhea" id="RHEA-COMP:10136"/>
        <dbReference type="Rhea" id="RHEA-COMP:20238"/>
        <dbReference type="ChEBI" id="CHEBI:33019"/>
        <dbReference type="ChEBI" id="CHEBI:46398"/>
        <dbReference type="ChEBI" id="CHEBI:46858"/>
        <dbReference type="ChEBI" id="CHEBI:90602"/>
    </reaction>
</comment>
<keyword evidence="11" id="KW-1185">Reference proteome</keyword>
<feature type="binding site" evidence="8">
    <location>
        <position position="217"/>
    </location>
    <ligand>
        <name>ATP</name>
        <dbReference type="ChEBI" id="CHEBI:30616"/>
    </ligand>
</feature>
<evidence type="ECO:0000256" key="3">
    <source>
        <dbReference type="ARBA" id="ARBA00022695"/>
    </source>
</evidence>
<dbReference type="GO" id="GO:0070733">
    <property type="term" value="F:AMPylase activity"/>
    <property type="evidence" value="ECO:0007669"/>
    <property type="project" value="UniProtKB-EC"/>
</dbReference>
<dbReference type="PANTHER" id="PTHR32057:SF14">
    <property type="entry name" value="PROTEIN ADENYLYLTRANSFERASE SELO, MITOCHONDRIAL"/>
    <property type="match status" value="1"/>
</dbReference>
<organism evidence="10 11">
    <name type="scientific">Paraburkholderia acidisoli</name>
    <dbReference type="NCBI Taxonomy" id="2571748"/>
    <lineage>
        <taxon>Bacteria</taxon>
        <taxon>Pseudomonadati</taxon>
        <taxon>Pseudomonadota</taxon>
        <taxon>Betaproteobacteria</taxon>
        <taxon>Burkholderiales</taxon>
        <taxon>Burkholderiaceae</taxon>
        <taxon>Paraburkholderia</taxon>
    </lineage>
</organism>
<name>A0A7Z2JFT9_9BURK</name>
<sequence length="537" mass="58569">MSFSPGSTDSSGGTSAASSTATLLPASGPIADFERALTVPREDSFAALGTRFYTRLPGAPLPSPYVIGVSQPVAAQLGLAPQAAADPAFAALFSGNFTRERPPSTMSYASVYSGHQFGVWAGQLGDGRALVLGEVEHGGMRNEVQLKGAGRTPYSRMGDGRAVLRSSIREFLCSEAMHHLGIPTTRALAVTGSDLPVRRETLETAAVVTRVAPSFVRFGHFEHFYSQDDVDALRALADHVIARFYPQLRDADDPYLALLDEAVRTTAALMVEWQAVGFCHGVMNTDNMSILGLTIDYGPFGFIDGFDANHICNHSDTQGRYAYRQQPQIGYWNLFCLAQALVPLFGAQYGIADEKKLGERVVADAQASLERFKGHFAPALEDRMRAKLGLEHAQDGDDALANKLFEIMHTNRADFTLTFRHLARVSKHDASGDSAVRDLFLDRAAFDAWAGDYRARLAHETRDDAARAAAMNRVNPKFVLRNHLAQTAIERAAQKDFSEVERLAQVLQRPFDEQPEHASYAALPPDWASSLEVSCSS</sequence>
<feature type="binding site" evidence="8">
    <location>
        <position position="159"/>
    </location>
    <ligand>
        <name>ATP</name>
        <dbReference type="ChEBI" id="CHEBI:30616"/>
    </ligand>
</feature>
<reference evidence="10 11" key="1">
    <citation type="submission" date="2019-12" db="EMBL/GenBank/DDBJ databases">
        <title>Paraburkholderia acidiphila 7Q-K02 sp. nov and Paraburkholderia acidisoli DHF22 sp. nov., two strains isolated from forest soil.</title>
        <authorList>
            <person name="Gao Z."/>
            <person name="Qiu L."/>
        </authorList>
    </citation>
    <scope>NUCLEOTIDE SEQUENCE [LARGE SCALE GENOMIC DNA]</scope>
    <source>
        <strain evidence="10 11">DHF22</strain>
    </source>
</reference>
<evidence type="ECO:0000256" key="4">
    <source>
        <dbReference type="ARBA" id="ARBA00022723"/>
    </source>
</evidence>
<keyword evidence="4 8" id="KW-0479">Metal-binding</keyword>
<dbReference type="NCBIfam" id="NF000658">
    <property type="entry name" value="PRK00029.1"/>
    <property type="match status" value="1"/>
</dbReference>
<feature type="binding site" evidence="8">
    <location>
        <position position="147"/>
    </location>
    <ligand>
        <name>ATP</name>
        <dbReference type="ChEBI" id="CHEBI:30616"/>
    </ligand>
</feature>
<dbReference type="EMBL" id="CP046913">
    <property type="protein sequence ID" value="QGZ61505.1"/>
    <property type="molecule type" value="Genomic_DNA"/>
</dbReference>
<gene>
    <name evidence="8" type="primary">ydiU</name>
    <name evidence="8" type="synonym">selO</name>
    <name evidence="10" type="ORF">FAZ98_07010</name>
</gene>
<keyword evidence="2 8" id="KW-0808">Transferase</keyword>
<evidence type="ECO:0000256" key="1">
    <source>
        <dbReference type="ARBA" id="ARBA00009747"/>
    </source>
</evidence>
<evidence type="ECO:0000256" key="6">
    <source>
        <dbReference type="ARBA" id="ARBA00022840"/>
    </source>
</evidence>
<evidence type="ECO:0000313" key="11">
    <source>
        <dbReference type="Proteomes" id="UP000433577"/>
    </source>
</evidence>
<comment type="catalytic activity">
    <reaction evidence="8">
        <text>L-tyrosyl-[protein] + ATP = O-(5'-adenylyl)-L-tyrosyl-[protein] + diphosphate</text>
        <dbReference type="Rhea" id="RHEA:54288"/>
        <dbReference type="Rhea" id="RHEA-COMP:10136"/>
        <dbReference type="Rhea" id="RHEA-COMP:13846"/>
        <dbReference type="ChEBI" id="CHEBI:30616"/>
        <dbReference type="ChEBI" id="CHEBI:33019"/>
        <dbReference type="ChEBI" id="CHEBI:46858"/>
        <dbReference type="ChEBI" id="CHEBI:83624"/>
        <dbReference type="EC" id="2.7.7.108"/>
    </reaction>
</comment>
<dbReference type="EC" id="2.7.7.108" evidence="8"/>
<keyword evidence="7 8" id="KW-0460">Magnesium</keyword>
<feature type="active site" description="Proton acceptor" evidence="8">
    <location>
        <position position="286"/>
    </location>
</feature>
<dbReference type="AlphaFoldDB" id="A0A7Z2JFT9"/>
<feature type="binding site" evidence="8">
    <location>
        <position position="296"/>
    </location>
    <ligand>
        <name>Mg(2+)</name>
        <dbReference type="ChEBI" id="CHEBI:18420"/>
    </ligand>
</feature>
<feature type="binding site" evidence="8">
    <location>
        <position position="127"/>
    </location>
    <ligand>
        <name>ATP</name>
        <dbReference type="ChEBI" id="CHEBI:30616"/>
    </ligand>
</feature>
<dbReference type="PANTHER" id="PTHR32057">
    <property type="entry name" value="PROTEIN ADENYLYLTRANSFERASE SELO, MITOCHONDRIAL"/>
    <property type="match status" value="1"/>
</dbReference>
<comment type="catalytic activity">
    <reaction evidence="8">
        <text>L-histidyl-[protein] + UTP = N(tele)-(5'-uridylyl)-L-histidyl-[protein] + diphosphate</text>
        <dbReference type="Rhea" id="RHEA:83891"/>
        <dbReference type="Rhea" id="RHEA-COMP:9745"/>
        <dbReference type="Rhea" id="RHEA-COMP:20239"/>
        <dbReference type="ChEBI" id="CHEBI:29979"/>
        <dbReference type="ChEBI" id="CHEBI:33019"/>
        <dbReference type="ChEBI" id="CHEBI:46398"/>
        <dbReference type="ChEBI" id="CHEBI:233474"/>
    </reaction>
</comment>
<feature type="binding site" evidence="8">
    <location>
        <position position="296"/>
    </location>
    <ligand>
        <name>ATP</name>
        <dbReference type="ChEBI" id="CHEBI:30616"/>
    </ligand>
</feature>
<keyword evidence="5 8" id="KW-0547">Nucleotide-binding</keyword>
<comment type="similarity">
    <text evidence="1 8">Belongs to the SELO family.</text>
</comment>
<proteinExistence type="inferred from homology"/>
<feature type="binding site" evidence="8">
    <location>
        <position position="210"/>
    </location>
    <ligand>
        <name>ATP</name>
        <dbReference type="ChEBI" id="CHEBI:30616"/>
    </ligand>
</feature>
<comment type="catalytic activity">
    <reaction evidence="8">
        <text>L-seryl-[protein] + ATP = 3-O-(5'-adenylyl)-L-seryl-[protein] + diphosphate</text>
        <dbReference type="Rhea" id="RHEA:58120"/>
        <dbReference type="Rhea" id="RHEA-COMP:9863"/>
        <dbReference type="Rhea" id="RHEA-COMP:15073"/>
        <dbReference type="ChEBI" id="CHEBI:29999"/>
        <dbReference type="ChEBI" id="CHEBI:30616"/>
        <dbReference type="ChEBI" id="CHEBI:33019"/>
        <dbReference type="ChEBI" id="CHEBI:142516"/>
        <dbReference type="EC" id="2.7.7.108"/>
    </reaction>
</comment>
<feature type="binding site" evidence="8">
    <location>
        <position position="160"/>
    </location>
    <ligand>
        <name>ATP</name>
        <dbReference type="ChEBI" id="CHEBI:30616"/>
    </ligand>
</feature>
<dbReference type="HAMAP" id="MF_00692">
    <property type="entry name" value="SelO"/>
    <property type="match status" value="1"/>
</dbReference>
<evidence type="ECO:0000256" key="9">
    <source>
        <dbReference type="SAM" id="MobiDB-lite"/>
    </source>
</evidence>
<evidence type="ECO:0000256" key="8">
    <source>
        <dbReference type="HAMAP-Rule" id="MF_00692"/>
    </source>
</evidence>
<evidence type="ECO:0000256" key="5">
    <source>
        <dbReference type="ARBA" id="ARBA00022741"/>
    </source>
</evidence>
<feature type="binding site" evidence="8">
    <location>
        <position position="287"/>
    </location>
    <ligand>
        <name>Mg(2+)</name>
        <dbReference type="ChEBI" id="CHEBI:18420"/>
    </ligand>
</feature>
<dbReference type="GO" id="GO:0000287">
    <property type="term" value="F:magnesium ion binding"/>
    <property type="evidence" value="ECO:0007669"/>
    <property type="project" value="UniProtKB-UniRule"/>
</dbReference>
<keyword evidence="3 8" id="KW-0548">Nucleotidyltransferase</keyword>
<comment type="catalytic activity">
    <reaction evidence="8">
        <text>L-seryl-[protein] + UTP = O-(5'-uridylyl)-L-seryl-[protein] + diphosphate</text>
        <dbReference type="Rhea" id="RHEA:64604"/>
        <dbReference type="Rhea" id="RHEA-COMP:9863"/>
        <dbReference type="Rhea" id="RHEA-COMP:16635"/>
        <dbReference type="ChEBI" id="CHEBI:29999"/>
        <dbReference type="ChEBI" id="CHEBI:33019"/>
        <dbReference type="ChEBI" id="CHEBI:46398"/>
        <dbReference type="ChEBI" id="CHEBI:156051"/>
    </reaction>
</comment>
<comment type="catalytic activity">
    <reaction evidence="8">
        <text>L-threonyl-[protein] + ATP = 3-O-(5'-adenylyl)-L-threonyl-[protein] + diphosphate</text>
        <dbReference type="Rhea" id="RHEA:54292"/>
        <dbReference type="Rhea" id="RHEA-COMP:11060"/>
        <dbReference type="Rhea" id="RHEA-COMP:13847"/>
        <dbReference type="ChEBI" id="CHEBI:30013"/>
        <dbReference type="ChEBI" id="CHEBI:30616"/>
        <dbReference type="ChEBI" id="CHEBI:33019"/>
        <dbReference type="ChEBI" id="CHEBI:138113"/>
        <dbReference type="EC" id="2.7.7.108"/>
    </reaction>
</comment>
<dbReference type="EC" id="2.7.7.-" evidence="8"/>
<dbReference type="KEGG" id="pacs:FAZ98_07010"/>
<dbReference type="GO" id="GO:0005524">
    <property type="term" value="F:ATP binding"/>
    <property type="evidence" value="ECO:0007669"/>
    <property type="project" value="UniProtKB-UniRule"/>
</dbReference>
<dbReference type="GO" id="GO:0030145">
    <property type="term" value="F:manganese ion binding"/>
    <property type="evidence" value="ECO:0007669"/>
    <property type="project" value="UniProtKB-UniRule"/>
</dbReference>
<keyword evidence="8" id="KW-0464">Manganese</keyword>
<comment type="function">
    <text evidence="8">Nucleotidyltransferase involved in the post-translational modification of proteins. It can catalyze the addition of adenosine monophosphate (AMP) or uridine monophosphate (UMP) to a protein, resulting in modifications known as AMPylation and UMPylation.</text>
</comment>